<reference evidence="7" key="1">
    <citation type="journal article" date="2013" name="Genetics">
        <title>The draft genome and transcriptome of Panagrellus redivivus are shaped by the harsh demands of a free-living lifestyle.</title>
        <authorList>
            <person name="Srinivasan J."/>
            <person name="Dillman A.R."/>
            <person name="Macchietto M.G."/>
            <person name="Heikkinen L."/>
            <person name="Lakso M."/>
            <person name="Fracchia K.M."/>
            <person name="Antoshechkin I."/>
            <person name="Mortazavi A."/>
            <person name="Wong G."/>
            <person name="Sternberg P.W."/>
        </authorList>
    </citation>
    <scope>NUCLEOTIDE SEQUENCE [LARGE SCALE GENOMIC DNA]</scope>
    <source>
        <strain evidence="7">MT8872</strain>
    </source>
</reference>
<comment type="subcellular location">
    <subcellularLocation>
        <location evidence="1">Membrane</location>
        <topology evidence="1">Multi-pass membrane protein</topology>
    </subcellularLocation>
</comment>
<feature type="transmembrane region" description="Helical" evidence="5">
    <location>
        <begin position="185"/>
        <end position="208"/>
    </location>
</feature>
<dbReference type="PANTHER" id="PTHR46561">
    <property type="entry name" value="SERPENTINE RECEPTOR, CLASS AB (CLASS A-LIKE)-RELATED"/>
    <property type="match status" value="1"/>
</dbReference>
<dbReference type="InterPro" id="IPR019408">
    <property type="entry name" value="7TM_GPCR_serpentine_rcpt_Srab"/>
</dbReference>
<name>A0A7E4VGU4_PANRE</name>
<dbReference type="WBParaSite" id="Pan_g20727.t1">
    <property type="protein sequence ID" value="Pan_g20727.t1"/>
    <property type="gene ID" value="Pan_g20727"/>
</dbReference>
<dbReference type="GO" id="GO:0016020">
    <property type="term" value="C:membrane"/>
    <property type="evidence" value="ECO:0007669"/>
    <property type="project" value="UniProtKB-SubCell"/>
</dbReference>
<keyword evidence="3 5" id="KW-1133">Transmembrane helix</keyword>
<feature type="transmembrane region" description="Helical" evidence="5">
    <location>
        <begin position="344"/>
        <end position="365"/>
    </location>
</feature>
<feature type="transmembrane region" description="Helical" evidence="5">
    <location>
        <begin position="144"/>
        <end position="165"/>
    </location>
</feature>
<organism evidence="7 8">
    <name type="scientific">Panagrellus redivivus</name>
    <name type="common">Microworm</name>
    <dbReference type="NCBI Taxonomy" id="6233"/>
    <lineage>
        <taxon>Eukaryota</taxon>
        <taxon>Metazoa</taxon>
        <taxon>Ecdysozoa</taxon>
        <taxon>Nematoda</taxon>
        <taxon>Chromadorea</taxon>
        <taxon>Rhabditida</taxon>
        <taxon>Tylenchina</taxon>
        <taxon>Panagrolaimomorpha</taxon>
        <taxon>Panagrolaimoidea</taxon>
        <taxon>Panagrolaimidae</taxon>
        <taxon>Panagrellus</taxon>
    </lineage>
</organism>
<dbReference type="Gene3D" id="1.20.1070.10">
    <property type="entry name" value="Rhodopsin 7-helix transmembrane proteins"/>
    <property type="match status" value="1"/>
</dbReference>
<dbReference type="Pfam" id="PF10292">
    <property type="entry name" value="7TM_GPCR_Srab"/>
    <property type="match status" value="2"/>
</dbReference>
<proteinExistence type="predicted"/>
<keyword evidence="4 5" id="KW-0472">Membrane</keyword>
<evidence type="ECO:0000313" key="7">
    <source>
        <dbReference type="Proteomes" id="UP000492821"/>
    </source>
</evidence>
<dbReference type="Proteomes" id="UP000492821">
    <property type="component" value="Unassembled WGS sequence"/>
</dbReference>
<feature type="domain" description="G-protein coupled receptors family 1 profile" evidence="6">
    <location>
        <begin position="36"/>
        <end position="322"/>
    </location>
</feature>
<feature type="transmembrane region" description="Helical" evidence="5">
    <location>
        <begin position="20"/>
        <end position="45"/>
    </location>
</feature>
<feature type="transmembrane region" description="Helical" evidence="5">
    <location>
        <begin position="317"/>
        <end position="338"/>
    </location>
</feature>
<evidence type="ECO:0000256" key="1">
    <source>
        <dbReference type="ARBA" id="ARBA00004141"/>
    </source>
</evidence>
<keyword evidence="7" id="KW-1185">Reference proteome</keyword>
<feature type="transmembrane region" description="Helical" evidence="5">
    <location>
        <begin position="287"/>
        <end position="305"/>
    </location>
</feature>
<feature type="transmembrane region" description="Helical" evidence="5">
    <location>
        <begin position="377"/>
        <end position="399"/>
    </location>
</feature>
<reference evidence="8" key="2">
    <citation type="submission" date="2020-10" db="UniProtKB">
        <authorList>
            <consortium name="WormBaseParasite"/>
        </authorList>
    </citation>
    <scope>IDENTIFICATION</scope>
</reference>
<feature type="transmembrane region" description="Helical" evidence="5">
    <location>
        <begin position="503"/>
        <end position="524"/>
    </location>
</feature>
<dbReference type="InterPro" id="IPR017452">
    <property type="entry name" value="GPCR_Rhodpsn_7TM"/>
</dbReference>
<feature type="transmembrane region" description="Helical" evidence="5">
    <location>
        <begin position="561"/>
        <end position="583"/>
    </location>
</feature>
<feature type="transmembrane region" description="Helical" evidence="5">
    <location>
        <begin position="57"/>
        <end position="83"/>
    </location>
</feature>
<evidence type="ECO:0000259" key="6">
    <source>
        <dbReference type="PROSITE" id="PS50262"/>
    </source>
</evidence>
<feature type="transmembrane region" description="Helical" evidence="5">
    <location>
        <begin position="245"/>
        <end position="267"/>
    </location>
</feature>
<protein>
    <submittedName>
        <fullName evidence="8">G_PROTEIN_RECEP_F1_2 domain-containing protein</fullName>
    </submittedName>
</protein>
<evidence type="ECO:0000256" key="3">
    <source>
        <dbReference type="ARBA" id="ARBA00022989"/>
    </source>
</evidence>
<evidence type="ECO:0000256" key="4">
    <source>
        <dbReference type="ARBA" id="ARBA00023136"/>
    </source>
</evidence>
<dbReference type="PANTHER" id="PTHR46561:SF11">
    <property type="entry name" value="SERPENTINE RECEPTOR CLASS ALPHA_BETA-14"/>
    <property type="match status" value="1"/>
</dbReference>
<evidence type="ECO:0000256" key="2">
    <source>
        <dbReference type="ARBA" id="ARBA00022692"/>
    </source>
</evidence>
<feature type="transmembrane region" description="Helical" evidence="5">
    <location>
        <begin position="419"/>
        <end position="438"/>
    </location>
</feature>
<dbReference type="PROSITE" id="PS50262">
    <property type="entry name" value="G_PROTEIN_RECEP_F1_2"/>
    <property type="match status" value="1"/>
</dbReference>
<feature type="transmembrane region" description="Helical" evidence="5">
    <location>
        <begin position="458"/>
        <end position="480"/>
    </location>
</feature>
<sequence length="654" mass="75240">MLDYVDPAVCEANKAIGEYVWMNVVSFADIVFSLLTLVFEIILILKLKSHTIYTHFNFRIIAISFALFFALHSVCILAVQLYNQYEWRFGAPCEAVFARWHCLLFRCPTLLAVIGFSLNHMMFFVDRALATLSPAKYEKTTKTLGIVGVLFFWIVDAIVVYFTIFDNDMDAVYPYCLMTAQASGQRIHCIYISLIALDIAVLIGDAYLRKLSKRRANVRDMNISLEKYALGEQVQLRENQITTAWLFPFAILHVCVFFIFLIATTVYRSIHTNGTMTPQHVAILEGMHGMVCLYGCCANILNLKVYTQLYKERAEKLLVAMVGIDLCADAELYASYFWLNFYNYVSLIFALGTLFVQAISIWYVRKYRVYCHKNFKIIAVSFFLFFTLNSVFVVAMQISRQYTWHVGDCLAVQPRWECLIFRFPMCAAMIGFSLNHLLFFIDRCAATYNPRKYEQRSIYLTLFACVVIWLISIGATYYVIGDNEMNVKYAYCVISVEKTGPRMLVLVEVLMGIDIIALVGDAILRHICQNRISVRQCSISPEQYALSEQVQIRENQITTAWLFPFAILHVTLFLGFLLASMIYRTIKKGSALTPEHLAALENIHMVVFFYVFAANVLNLAVYHKLYTMRQNGRKTDKGGDHGKVYFKMFDQQIQ</sequence>
<evidence type="ECO:0000313" key="8">
    <source>
        <dbReference type="WBParaSite" id="Pan_g20727.t1"/>
    </source>
</evidence>
<feature type="transmembrane region" description="Helical" evidence="5">
    <location>
        <begin position="603"/>
        <end position="622"/>
    </location>
</feature>
<feature type="transmembrane region" description="Helical" evidence="5">
    <location>
        <begin position="103"/>
        <end position="123"/>
    </location>
</feature>
<dbReference type="AlphaFoldDB" id="A0A7E4VGU4"/>
<evidence type="ECO:0000256" key="5">
    <source>
        <dbReference type="SAM" id="Phobius"/>
    </source>
</evidence>
<dbReference type="InterPro" id="IPR053286">
    <property type="entry name" value="Nematode_rcpt-like_srab"/>
</dbReference>
<accession>A0A7E4VGU4</accession>
<keyword evidence="2 5" id="KW-0812">Transmembrane</keyword>